<dbReference type="Gene3D" id="3.40.50.300">
    <property type="entry name" value="P-loop containing nucleotide triphosphate hydrolases"/>
    <property type="match status" value="1"/>
</dbReference>
<reference evidence="11 12" key="1">
    <citation type="submission" date="2013-02" db="EMBL/GenBank/DDBJ databases">
        <title>The Genome Sequence of Lactobacillus catenaformis F0143.</title>
        <authorList>
            <consortium name="The Broad Institute Genome Sequencing Platform"/>
            <person name="Earl A."/>
            <person name="Ward D."/>
            <person name="Feldgarden M."/>
            <person name="Gevers D."/>
            <person name="Izard J."/>
            <person name="Blanton J.M."/>
            <person name="Mathney J."/>
            <person name="Dewhirst F.E."/>
            <person name="Young S.K."/>
            <person name="Zeng Q."/>
            <person name="Gargeya S."/>
            <person name="Fitzgerald M."/>
            <person name="Haas B."/>
            <person name="Abouelleil A."/>
            <person name="Alvarado L."/>
            <person name="Arachchi H.M."/>
            <person name="Berlin A."/>
            <person name="Chapman S.B."/>
            <person name="Gearin G."/>
            <person name="Goldberg J."/>
            <person name="Griggs A."/>
            <person name="Gujja S."/>
            <person name="Hansen M."/>
            <person name="Heiman D."/>
            <person name="Howarth C."/>
            <person name="Larimer J."/>
            <person name="Lui A."/>
            <person name="MacDonald P.J.P."/>
            <person name="McCowen C."/>
            <person name="Montmayeur A."/>
            <person name="Murphy C."/>
            <person name="Neiman D."/>
            <person name="Pearson M."/>
            <person name="Priest M."/>
            <person name="Roberts A."/>
            <person name="Saif S."/>
            <person name="Shea T."/>
            <person name="Sisk P."/>
            <person name="Stolte C."/>
            <person name="Sykes S."/>
            <person name="Wortman J."/>
            <person name="Nusbaum C."/>
            <person name="Birren B."/>
        </authorList>
    </citation>
    <scope>NUCLEOTIDE SEQUENCE [LARGE SCALE GENOMIC DNA]</scope>
    <source>
        <strain evidence="11 12">OT 569</strain>
    </source>
</reference>
<dbReference type="SMART" id="SM00382">
    <property type="entry name" value="AAA"/>
    <property type="match status" value="1"/>
</dbReference>
<feature type="domain" description="ABC transporter" evidence="10">
    <location>
        <begin position="2"/>
        <end position="221"/>
    </location>
</feature>
<feature type="transmembrane region" description="Helical" evidence="9">
    <location>
        <begin position="568"/>
        <end position="592"/>
    </location>
</feature>
<dbReference type="BioCyc" id="ECAT999415-HMP:GTTI-1636-MONOMER"/>
<dbReference type="SUPFAM" id="SSF52540">
    <property type="entry name" value="P-loop containing nucleoside triphosphate hydrolases"/>
    <property type="match status" value="1"/>
</dbReference>
<comment type="similarity">
    <text evidence="8">Belongs to the ABC transporter superfamily. Macrolide exporter (TC 3.A.1.122) family.</text>
</comment>
<keyword evidence="3 9" id="KW-0812">Transmembrane</keyword>
<dbReference type="STRING" id="999415.HMPREF9943_01581"/>
<evidence type="ECO:0000256" key="6">
    <source>
        <dbReference type="ARBA" id="ARBA00022989"/>
    </source>
</evidence>
<dbReference type="PROSITE" id="PS50893">
    <property type="entry name" value="ABC_TRANSPORTER_2"/>
    <property type="match status" value="1"/>
</dbReference>
<dbReference type="PANTHER" id="PTHR24220">
    <property type="entry name" value="IMPORT ATP-BINDING PROTEIN"/>
    <property type="match status" value="1"/>
</dbReference>
<dbReference type="InterPro" id="IPR015854">
    <property type="entry name" value="ABC_transpr_LolD-like"/>
</dbReference>
<dbReference type="GO" id="GO:0005524">
    <property type="term" value="F:ATP binding"/>
    <property type="evidence" value="ECO:0007669"/>
    <property type="project" value="UniProtKB-KW"/>
</dbReference>
<dbReference type="PANTHER" id="PTHR24220:SF692">
    <property type="entry name" value="ABC TRANSPORTER DOMAIN-CONTAINING PROTEIN"/>
    <property type="match status" value="1"/>
</dbReference>
<dbReference type="PROSITE" id="PS00211">
    <property type="entry name" value="ABC_TRANSPORTER_1"/>
    <property type="match status" value="1"/>
</dbReference>
<evidence type="ECO:0000256" key="8">
    <source>
        <dbReference type="ARBA" id="ARBA00038388"/>
    </source>
</evidence>
<dbReference type="Pfam" id="PF02687">
    <property type="entry name" value="FtsX"/>
    <property type="match status" value="1"/>
</dbReference>
<comment type="subcellular location">
    <subcellularLocation>
        <location evidence="1">Cell inner membrane</location>
        <topology evidence="1">Multi-pass membrane protein</topology>
    </subcellularLocation>
</comment>
<keyword evidence="2" id="KW-1003">Cell membrane</keyword>
<dbReference type="RefSeq" id="WP_004803820.1">
    <property type="nucleotide sequence ID" value="NZ_KB446649.1"/>
</dbReference>
<dbReference type="Proteomes" id="UP000011758">
    <property type="component" value="Unassembled WGS sequence"/>
</dbReference>
<dbReference type="eggNOG" id="COG1136">
    <property type="taxonomic scope" value="Bacteria"/>
</dbReference>
<protein>
    <recommendedName>
        <fullName evidence="10">ABC transporter domain-containing protein</fullName>
    </recommendedName>
</protein>
<dbReference type="Pfam" id="PF00005">
    <property type="entry name" value="ABC_tran"/>
    <property type="match status" value="1"/>
</dbReference>
<keyword evidence="12" id="KW-1185">Reference proteome</keyword>
<dbReference type="InterPro" id="IPR003593">
    <property type="entry name" value="AAA+_ATPase"/>
</dbReference>
<evidence type="ECO:0000256" key="9">
    <source>
        <dbReference type="SAM" id="Phobius"/>
    </source>
</evidence>
<evidence type="ECO:0000256" key="7">
    <source>
        <dbReference type="ARBA" id="ARBA00023136"/>
    </source>
</evidence>
<dbReference type="InterPro" id="IPR027417">
    <property type="entry name" value="P-loop_NTPase"/>
</dbReference>
<dbReference type="InterPro" id="IPR017871">
    <property type="entry name" value="ABC_transporter-like_CS"/>
</dbReference>
<name>M2ND97_9FIRM</name>
<gene>
    <name evidence="11" type="ORF">HMPREF9943_01581</name>
</gene>
<evidence type="ECO:0000256" key="1">
    <source>
        <dbReference type="ARBA" id="ARBA00004429"/>
    </source>
</evidence>
<dbReference type="InterPro" id="IPR003439">
    <property type="entry name" value="ABC_transporter-like_ATP-bd"/>
</dbReference>
<evidence type="ECO:0000313" key="12">
    <source>
        <dbReference type="Proteomes" id="UP000011758"/>
    </source>
</evidence>
<keyword evidence="7 9" id="KW-0472">Membrane</keyword>
<evidence type="ECO:0000313" key="11">
    <source>
        <dbReference type="EMBL" id="EMD16178.1"/>
    </source>
</evidence>
<dbReference type="EMBL" id="AGEJ01000024">
    <property type="protein sequence ID" value="EMD16178.1"/>
    <property type="molecule type" value="Genomic_DNA"/>
</dbReference>
<dbReference type="GO" id="GO:0016887">
    <property type="term" value="F:ATP hydrolysis activity"/>
    <property type="evidence" value="ECO:0007669"/>
    <property type="project" value="InterPro"/>
</dbReference>
<feature type="transmembrane region" description="Helical" evidence="9">
    <location>
        <begin position="245"/>
        <end position="264"/>
    </location>
</feature>
<evidence type="ECO:0000256" key="4">
    <source>
        <dbReference type="ARBA" id="ARBA00022741"/>
    </source>
</evidence>
<keyword evidence="5" id="KW-0067">ATP-binding</keyword>
<evidence type="ECO:0000259" key="10">
    <source>
        <dbReference type="PROSITE" id="PS50893"/>
    </source>
</evidence>
<organism evidence="11 12">
    <name type="scientific">Eggerthia catenaformis OT 569 = DSM 20559</name>
    <dbReference type="NCBI Taxonomy" id="999415"/>
    <lineage>
        <taxon>Bacteria</taxon>
        <taxon>Bacillati</taxon>
        <taxon>Bacillota</taxon>
        <taxon>Erysipelotrichia</taxon>
        <taxon>Erysipelotrichales</taxon>
        <taxon>Coprobacillaceae</taxon>
        <taxon>Eggerthia</taxon>
    </lineage>
</organism>
<proteinExistence type="inferred from homology"/>
<accession>M2ND97</accession>
<dbReference type="InterPro" id="IPR003838">
    <property type="entry name" value="ABC3_permease_C"/>
</dbReference>
<comment type="caution">
    <text evidence="11">The sequence shown here is derived from an EMBL/GenBank/DDBJ whole genome shotgun (WGS) entry which is preliminary data.</text>
</comment>
<dbReference type="AlphaFoldDB" id="M2ND97"/>
<dbReference type="GO" id="GO:0005886">
    <property type="term" value="C:plasma membrane"/>
    <property type="evidence" value="ECO:0007669"/>
    <property type="project" value="UniProtKB-SubCell"/>
</dbReference>
<evidence type="ECO:0000256" key="2">
    <source>
        <dbReference type="ARBA" id="ARBA00022475"/>
    </source>
</evidence>
<sequence>MLTIKNINKRYYNLAVLKDISISFPDYGFVSIVGESGCGKSSLLNVIGGIDNEYQGYIYYQGKKINNLIRKGKTSYIFQSFHLISFLKANANVRLYDFFHHSSYKENKQFRISSFKNLKPALLSLGQRQRIAILRSLYFEPDIILCDEPTASLDNENIQMVMKELKRLSYSRLIIFVSHDRELVDKYSDEIYQMNDGEIVDHKVINHPCKEKKESSYQQKYQLSIIKLTAYLISSMKNRLLEMSLSLIIAMISIMLMFTCSFSFRSMLNGYIQSMFPQSAISFKTGNVYRDFHEVKAIEHVFYYPNEYTCLGLSFEADHYIKNSTLYIHDETGAAKNIIIGKAVMSHDEIVLPYPTAKKLAANLKPETLINKTVYAYYKYRNQVKGYPLKIVGISSQKPDYDAFYQKKFANIEHLKVLFKKDISSNIGILYYQDETDKVLRMLNKTYPSMQFKVVGEKTRNSMNKTMNMIEIILLIFSLLAVLSSLAMIHEIIKLLISNMKRDFSIMMCFGARYSQIIRMFMYLIDFVFILSGSIAYMGFQVILGLCNEKLIPSLLHIQFKLIPNNKLIFSIYAFIFILVLLSGMIPMISILRMNISEGIKGTST</sequence>
<dbReference type="OrthoDB" id="2079174at2"/>
<evidence type="ECO:0000256" key="5">
    <source>
        <dbReference type="ARBA" id="ARBA00022840"/>
    </source>
</evidence>
<dbReference type="GO" id="GO:0022857">
    <property type="term" value="F:transmembrane transporter activity"/>
    <property type="evidence" value="ECO:0007669"/>
    <property type="project" value="TreeGrafter"/>
</dbReference>
<keyword evidence="4" id="KW-0547">Nucleotide-binding</keyword>
<keyword evidence="6 9" id="KW-1133">Transmembrane helix</keyword>
<evidence type="ECO:0000256" key="3">
    <source>
        <dbReference type="ARBA" id="ARBA00022692"/>
    </source>
</evidence>
<feature type="transmembrane region" description="Helical" evidence="9">
    <location>
        <begin position="472"/>
        <end position="497"/>
    </location>
</feature>
<feature type="transmembrane region" description="Helical" evidence="9">
    <location>
        <begin position="517"/>
        <end position="540"/>
    </location>
</feature>